<keyword evidence="3" id="KW-0254">Endocytosis</keyword>
<keyword evidence="14" id="KW-1185">Reference proteome</keyword>
<evidence type="ECO:0000256" key="6">
    <source>
        <dbReference type="ARBA" id="ARBA00022737"/>
    </source>
</evidence>
<dbReference type="Pfam" id="PF07645">
    <property type="entry name" value="EGF_CA"/>
    <property type="match status" value="1"/>
</dbReference>
<evidence type="ECO:0000256" key="1">
    <source>
        <dbReference type="ARBA" id="ARBA00004479"/>
    </source>
</evidence>
<dbReference type="PANTHER" id="PTHR24034:SF209">
    <property type="entry name" value="EGF-LIKE DOMAIN-CONTAINING PROTEIN"/>
    <property type="match status" value="1"/>
</dbReference>
<dbReference type="Proteomes" id="UP000472267">
    <property type="component" value="Chromosome 16"/>
</dbReference>
<keyword evidence="7" id="KW-1133">Transmembrane helix</keyword>
<evidence type="ECO:0000256" key="7">
    <source>
        <dbReference type="ARBA" id="ARBA00022989"/>
    </source>
</evidence>
<feature type="domain" description="EGF-like calcium-binding" evidence="12">
    <location>
        <begin position="65"/>
        <end position="106"/>
    </location>
</feature>
<name>A0A672J141_SALFA</name>
<dbReference type="Ensembl" id="ENSSFAT00005049513.1">
    <property type="protein sequence ID" value="ENSSFAP00005047906.1"/>
    <property type="gene ID" value="ENSSFAG00005023295.1"/>
</dbReference>
<sequence length="186" mass="20765">MTAETARTRKGGFLCSCRPGYKPKATERHTCEGKTKHPNCSLTPKCSSPFDSYVFFPFLIPLRTDVNECEVYGTCPQDCKNTKGSYECFCAEGFLSFGEPHGTECAAQGIHSTREDPPQMFPFSLINTQKPQTLHRKSASAAFARQRTDPTLQPHIQALDYLWDPEGEGLSKTDTLCFQCRLPPSI</sequence>
<reference evidence="13" key="2">
    <citation type="submission" date="2025-08" db="UniProtKB">
        <authorList>
            <consortium name="Ensembl"/>
        </authorList>
    </citation>
    <scope>IDENTIFICATION</scope>
</reference>
<dbReference type="GO" id="GO:0005509">
    <property type="term" value="F:calcium ion binding"/>
    <property type="evidence" value="ECO:0007669"/>
    <property type="project" value="InterPro"/>
</dbReference>
<evidence type="ECO:0000256" key="4">
    <source>
        <dbReference type="ARBA" id="ARBA00022692"/>
    </source>
</evidence>
<dbReference type="InterPro" id="IPR018097">
    <property type="entry name" value="EGF_Ca-bd_CS"/>
</dbReference>
<evidence type="ECO:0000259" key="12">
    <source>
        <dbReference type="SMART" id="SM00179"/>
    </source>
</evidence>
<dbReference type="Gene3D" id="2.10.25.10">
    <property type="entry name" value="Laminin"/>
    <property type="match status" value="1"/>
</dbReference>
<accession>A0A672J141</accession>
<keyword evidence="2" id="KW-0245">EGF-like domain</keyword>
<dbReference type="SUPFAM" id="SSF57196">
    <property type="entry name" value="EGF/Laminin"/>
    <property type="match status" value="1"/>
</dbReference>
<evidence type="ECO:0000256" key="3">
    <source>
        <dbReference type="ARBA" id="ARBA00022583"/>
    </source>
</evidence>
<evidence type="ECO:0000256" key="2">
    <source>
        <dbReference type="ARBA" id="ARBA00022536"/>
    </source>
</evidence>
<dbReference type="FunFam" id="2.10.25.10:FF:000009">
    <property type="entry name" value="Low-density lipoprotein receptor isoform 1"/>
    <property type="match status" value="1"/>
</dbReference>
<reference evidence="13" key="3">
    <citation type="submission" date="2025-09" db="UniProtKB">
        <authorList>
            <consortium name="Ensembl"/>
        </authorList>
    </citation>
    <scope>IDENTIFICATION</scope>
</reference>
<keyword evidence="11" id="KW-0325">Glycoprotein</keyword>
<dbReference type="InterPro" id="IPR050751">
    <property type="entry name" value="ECM_structural_protein"/>
</dbReference>
<dbReference type="InParanoid" id="A0A672J141"/>
<evidence type="ECO:0000256" key="10">
    <source>
        <dbReference type="ARBA" id="ARBA00023170"/>
    </source>
</evidence>
<evidence type="ECO:0000256" key="9">
    <source>
        <dbReference type="ARBA" id="ARBA00023157"/>
    </source>
</evidence>
<dbReference type="PROSITE" id="PS01187">
    <property type="entry name" value="EGF_CA"/>
    <property type="match status" value="1"/>
</dbReference>
<organism evidence="13 14">
    <name type="scientific">Salarias fasciatus</name>
    <name type="common">Jewelled blenny</name>
    <name type="synonym">Blennius fasciatus</name>
    <dbReference type="NCBI Taxonomy" id="181472"/>
    <lineage>
        <taxon>Eukaryota</taxon>
        <taxon>Metazoa</taxon>
        <taxon>Chordata</taxon>
        <taxon>Craniata</taxon>
        <taxon>Vertebrata</taxon>
        <taxon>Euteleostomi</taxon>
        <taxon>Actinopterygii</taxon>
        <taxon>Neopterygii</taxon>
        <taxon>Teleostei</taxon>
        <taxon>Neoteleostei</taxon>
        <taxon>Acanthomorphata</taxon>
        <taxon>Ovalentaria</taxon>
        <taxon>Blenniimorphae</taxon>
        <taxon>Blenniiformes</taxon>
        <taxon>Blennioidei</taxon>
        <taxon>Blenniidae</taxon>
        <taxon>Salariinae</taxon>
        <taxon>Salarias</taxon>
    </lineage>
</organism>
<dbReference type="GO" id="GO:0016020">
    <property type="term" value="C:membrane"/>
    <property type="evidence" value="ECO:0007669"/>
    <property type="project" value="UniProtKB-SubCell"/>
</dbReference>
<reference evidence="13" key="1">
    <citation type="submission" date="2019-06" db="EMBL/GenBank/DDBJ databases">
        <authorList>
            <consortium name="Wellcome Sanger Institute Data Sharing"/>
        </authorList>
    </citation>
    <scope>NUCLEOTIDE SEQUENCE [LARGE SCALE GENOMIC DNA]</scope>
</reference>
<protein>
    <recommendedName>
        <fullName evidence="12">EGF-like calcium-binding domain-containing protein</fullName>
    </recommendedName>
</protein>
<evidence type="ECO:0000313" key="14">
    <source>
        <dbReference type="Proteomes" id="UP000472267"/>
    </source>
</evidence>
<keyword evidence="10" id="KW-0675">Receptor</keyword>
<keyword evidence="5" id="KW-0732">Signal</keyword>
<dbReference type="GO" id="GO:0032502">
    <property type="term" value="P:developmental process"/>
    <property type="evidence" value="ECO:0007669"/>
    <property type="project" value="UniProtKB-ARBA"/>
</dbReference>
<evidence type="ECO:0000313" key="13">
    <source>
        <dbReference type="Ensembl" id="ENSSFAP00005047906.1"/>
    </source>
</evidence>
<evidence type="ECO:0000256" key="5">
    <source>
        <dbReference type="ARBA" id="ARBA00022729"/>
    </source>
</evidence>
<keyword evidence="8" id="KW-0472">Membrane</keyword>
<dbReference type="GO" id="GO:0006897">
    <property type="term" value="P:endocytosis"/>
    <property type="evidence" value="ECO:0007669"/>
    <property type="project" value="UniProtKB-KW"/>
</dbReference>
<dbReference type="CDD" id="cd00054">
    <property type="entry name" value="EGF_CA"/>
    <property type="match status" value="1"/>
</dbReference>
<dbReference type="PANTHER" id="PTHR24034">
    <property type="entry name" value="EGF-LIKE DOMAIN-CONTAINING PROTEIN"/>
    <property type="match status" value="1"/>
</dbReference>
<comment type="subcellular location">
    <subcellularLocation>
        <location evidence="1">Membrane</location>
        <topology evidence="1">Single-pass type I membrane protein</topology>
    </subcellularLocation>
</comment>
<keyword evidence="6" id="KW-0677">Repeat</keyword>
<proteinExistence type="predicted"/>
<dbReference type="AlphaFoldDB" id="A0A672J141"/>
<evidence type="ECO:0000256" key="11">
    <source>
        <dbReference type="ARBA" id="ARBA00023180"/>
    </source>
</evidence>
<keyword evidence="9" id="KW-1015">Disulfide bond</keyword>
<keyword evidence="4" id="KW-0812">Transmembrane</keyword>
<evidence type="ECO:0000256" key="8">
    <source>
        <dbReference type="ARBA" id="ARBA00023136"/>
    </source>
</evidence>
<dbReference type="SMART" id="SM00179">
    <property type="entry name" value="EGF_CA"/>
    <property type="match status" value="1"/>
</dbReference>
<dbReference type="InterPro" id="IPR049883">
    <property type="entry name" value="NOTCH1_EGF-like"/>
</dbReference>
<dbReference type="InterPro" id="IPR001881">
    <property type="entry name" value="EGF-like_Ca-bd_dom"/>
</dbReference>